<evidence type="ECO:0000313" key="1">
    <source>
        <dbReference type="EMBL" id="KAK5840119.1"/>
    </source>
</evidence>
<reference evidence="1 2" key="1">
    <citation type="submission" date="2023-03" db="EMBL/GenBank/DDBJ databases">
        <title>WGS of Gossypium arboreum.</title>
        <authorList>
            <person name="Yu D."/>
        </authorList>
    </citation>
    <scope>NUCLEOTIDE SEQUENCE [LARGE SCALE GENOMIC DNA]</scope>
    <source>
        <tissue evidence="1">Leaf</tissue>
    </source>
</reference>
<dbReference type="PANTHER" id="PTHR34676:SF8">
    <property type="entry name" value="TRANSMEMBRANE PROTEIN"/>
    <property type="match status" value="1"/>
</dbReference>
<dbReference type="EMBL" id="JARKNE010000003">
    <property type="protein sequence ID" value="KAK5840119.1"/>
    <property type="molecule type" value="Genomic_DNA"/>
</dbReference>
<accession>A0ABR0QLL0</accession>
<comment type="caution">
    <text evidence="1">The sequence shown here is derived from an EMBL/GenBank/DDBJ whole genome shotgun (WGS) entry which is preliminary data.</text>
</comment>
<dbReference type="Pfam" id="PF14223">
    <property type="entry name" value="Retrotran_gag_2"/>
    <property type="match status" value="1"/>
</dbReference>
<dbReference type="Proteomes" id="UP001358586">
    <property type="component" value="Chromosome 3"/>
</dbReference>
<evidence type="ECO:0008006" key="3">
    <source>
        <dbReference type="Google" id="ProtNLM"/>
    </source>
</evidence>
<gene>
    <name evidence="1" type="ORF">PVK06_008995</name>
</gene>
<protein>
    <recommendedName>
        <fullName evidence="3">UBN2 domain-containing protein</fullName>
    </recommendedName>
</protein>
<name>A0ABR0QLL0_GOSAR</name>
<evidence type="ECO:0000313" key="2">
    <source>
        <dbReference type="Proteomes" id="UP001358586"/>
    </source>
</evidence>
<sequence>MWYKLEITHKGARRVKESKISILTLDYELFKTKPEEGIKEMSDRFTHIINGKALGKAYPNKEMVKKMLNSLSTSWERKVMAIEESKDLNSLSLNELTGSLLTYEMKINYNAKEIKEVPKKVGVALKSTTCERNEDSSNDDDEEMAMITKRFVRYMRSNKGRQFQKKE</sequence>
<keyword evidence="2" id="KW-1185">Reference proteome</keyword>
<organism evidence="1 2">
    <name type="scientific">Gossypium arboreum</name>
    <name type="common">Tree cotton</name>
    <name type="synonym">Gossypium nanking</name>
    <dbReference type="NCBI Taxonomy" id="29729"/>
    <lineage>
        <taxon>Eukaryota</taxon>
        <taxon>Viridiplantae</taxon>
        <taxon>Streptophyta</taxon>
        <taxon>Embryophyta</taxon>
        <taxon>Tracheophyta</taxon>
        <taxon>Spermatophyta</taxon>
        <taxon>Magnoliopsida</taxon>
        <taxon>eudicotyledons</taxon>
        <taxon>Gunneridae</taxon>
        <taxon>Pentapetalae</taxon>
        <taxon>rosids</taxon>
        <taxon>malvids</taxon>
        <taxon>Malvales</taxon>
        <taxon>Malvaceae</taxon>
        <taxon>Malvoideae</taxon>
        <taxon>Gossypium</taxon>
    </lineage>
</organism>
<proteinExistence type="predicted"/>
<dbReference type="PANTHER" id="PTHR34676">
    <property type="entry name" value="DUF4219 DOMAIN-CONTAINING PROTEIN-RELATED"/>
    <property type="match status" value="1"/>
</dbReference>